<protein>
    <submittedName>
        <fullName evidence="1">Uncharacterized protein</fullName>
    </submittedName>
</protein>
<evidence type="ECO:0000313" key="2">
    <source>
        <dbReference type="Proteomes" id="UP000319783"/>
    </source>
</evidence>
<comment type="caution">
    <text evidence="1">The sequence shown here is derived from an EMBL/GenBank/DDBJ whole genome shotgun (WGS) entry which is preliminary data.</text>
</comment>
<evidence type="ECO:0000313" key="1">
    <source>
        <dbReference type="EMBL" id="TLD40851.1"/>
    </source>
</evidence>
<proteinExistence type="predicted"/>
<dbReference type="AlphaFoldDB" id="A0A533QDS1"/>
<dbReference type="Proteomes" id="UP000319783">
    <property type="component" value="Unassembled WGS sequence"/>
</dbReference>
<reference evidence="1 2" key="1">
    <citation type="submission" date="2019-04" db="EMBL/GenBank/DDBJ databases">
        <title>Genome of a novel bacterium Candidatus Jettenia ecosi reconstructed from metagenome of an anammox bioreactor.</title>
        <authorList>
            <person name="Mardanov A.V."/>
            <person name="Beletsky A.V."/>
            <person name="Ravin N.V."/>
            <person name="Botchkova E.A."/>
            <person name="Litti Y.V."/>
            <person name="Nozhevnikova A.N."/>
        </authorList>
    </citation>
    <scope>NUCLEOTIDE SEQUENCE [LARGE SCALE GENOMIC DNA]</scope>
    <source>
        <strain evidence="1">J2</strain>
    </source>
</reference>
<sequence length="57" mass="6853">MQWWIKRSESTKGINSRHEYELYRQPLSIFTIPLIKMFNNIALPPQKPLISDDSFSW</sequence>
<organism evidence="1 2">
    <name type="scientific">Candidatus Jettenia ecosi</name>
    <dbReference type="NCBI Taxonomy" id="2494326"/>
    <lineage>
        <taxon>Bacteria</taxon>
        <taxon>Pseudomonadati</taxon>
        <taxon>Planctomycetota</taxon>
        <taxon>Candidatus Brocadiia</taxon>
        <taxon>Candidatus Brocadiales</taxon>
        <taxon>Candidatus Brocadiaceae</taxon>
        <taxon>Candidatus Jettenia</taxon>
    </lineage>
</organism>
<dbReference type="EMBL" id="SULG01000076">
    <property type="protein sequence ID" value="TLD40851.1"/>
    <property type="molecule type" value="Genomic_DNA"/>
</dbReference>
<name>A0A533QDS1_9BACT</name>
<accession>A0A533QDS1</accession>
<gene>
    <name evidence="1" type="ORF">JETT_2894</name>
</gene>